<reference evidence="4 5" key="1">
    <citation type="journal article" date="2009" name="Appl. Environ. Microbiol.">
        <title>Three genomes from the phylum Acidobacteria provide insight into the lifestyles of these microorganisms in soils.</title>
        <authorList>
            <person name="Ward N.L."/>
            <person name="Challacombe J.F."/>
            <person name="Janssen P.H."/>
            <person name="Henrissat B."/>
            <person name="Coutinho P.M."/>
            <person name="Wu M."/>
            <person name="Xie G."/>
            <person name="Haft D.H."/>
            <person name="Sait M."/>
            <person name="Badger J."/>
            <person name="Barabote R.D."/>
            <person name="Bradley B."/>
            <person name="Brettin T.S."/>
            <person name="Brinkac L.M."/>
            <person name="Bruce D."/>
            <person name="Creasy T."/>
            <person name="Daugherty S.C."/>
            <person name="Davidsen T.M."/>
            <person name="DeBoy R.T."/>
            <person name="Detter J.C."/>
            <person name="Dodson R.J."/>
            <person name="Durkin A.S."/>
            <person name="Ganapathy A."/>
            <person name="Gwinn-Giglio M."/>
            <person name="Han C.S."/>
            <person name="Khouri H."/>
            <person name="Kiss H."/>
            <person name="Kothari S.P."/>
            <person name="Madupu R."/>
            <person name="Nelson K.E."/>
            <person name="Nelson W.C."/>
            <person name="Paulsen I."/>
            <person name="Penn K."/>
            <person name="Ren Q."/>
            <person name="Rosovitz M.J."/>
            <person name="Selengut J.D."/>
            <person name="Shrivastava S."/>
            <person name="Sullivan S.A."/>
            <person name="Tapia R."/>
            <person name="Thompson L.S."/>
            <person name="Watkins K.L."/>
            <person name="Yang Q."/>
            <person name="Yu C."/>
            <person name="Zafar N."/>
            <person name="Zhou L."/>
            <person name="Kuske C.R."/>
        </authorList>
    </citation>
    <scope>NUCLEOTIDE SEQUENCE [LARGE SCALE GENOMIC DNA]</scope>
    <source>
        <strain evidence="4 5">Ellin345</strain>
    </source>
</reference>
<dbReference type="Gene3D" id="3.30.497.10">
    <property type="entry name" value="Antithrombin, subunit I, domain 2"/>
    <property type="match status" value="1"/>
</dbReference>
<dbReference type="OrthoDB" id="9764871at2"/>
<evidence type="ECO:0000256" key="1">
    <source>
        <dbReference type="RuleBase" id="RU000411"/>
    </source>
</evidence>
<dbReference type="GO" id="GO:0004867">
    <property type="term" value="F:serine-type endopeptidase inhibitor activity"/>
    <property type="evidence" value="ECO:0007669"/>
    <property type="project" value="InterPro"/>
</dbReference>
<dbReference type="Pfam" id="PF00079">
    <property type="entry name" value="Serpin"/>
    <property type="match status" value="1"/>
</dbReference>
<dbReference type="SUPFAM" id="SSF56574">
    <property type="entry name" value="Serpins"/>
    <property type="match status" value="1"/>
</dbReference>
<dbReference type="InterPro" id="IPR023795">
    <property type="entry name" value="Serpin_CS"/>
</dbReference>
<proteinExistence type="inferred from homology"/>
<evidence type="ECO:0000313" key="4">
    <source>
        <dbReference type="EMBL" id="ABF39806.1"/>
    </source>
</evidence>
<dbReference type="RefSeq" id="WP_011521608.1">
    <property type="nucleotide sequence ID" value="NC_008009.1"/>
</dbReference>
<dbReference type="Gene3D" id="2.30.39.10">
    <property type="entry name" value="Alpha-1-antitrypsin, domain 1"/>
    <property type="match status" value="1"/>
</dbReference>
<feature type="signal peptide" evidence="2">
    <location>
        <begin position="1"/>
        <end position="21"/>
    </location>
</feature>
<dbReference type="PROSITE" id="PS00284">
    <property type="entry name" value="SERPIN"/>
    <property type="match status" value="1"/>
</dbReference>
<sequence>MTTYRFAGFALSLIVATFASAQGKPGEGLPTLIRSNEQLGTRLLNSMHMASPDQNVAIAPPPITLMFALFRADAREETDKILGWDSALDLRYSSRMFIGALDSGPSDPPKPEKLLGNQSLMPAGEDSIWMANAIVYRTPKVKEVFAPYFVRNSQRFYHLDFVNIGDRKPQSEDLRQATRGLALATLPAFDIGNDFAYVGSLHLSCSWQGNLFVLNPEIDGDFAVRSGGTKPVHMMDGEKDFFDHAQTDEFEAITLPCSIGSMTVVMPAQEKSIEDLSQKIVSNPSLVSAALHREFGAVVMPSFDFAFHSELRPVLERYGFKSLFGVMRQIILVPESHLTEVNQSGRIRADRAGVYAEASTLGGGILGGIMGGPTPFHMVVNRPFLFFVHDDAANILLFAGVVMDPTQN</sequence>
<dbReference type="InterPro" id="IPR000215">
    <property type="entry name" value="Serpin_fam"/>
</dbReference>
<dbReference type="AlphaFoldDB" id="Q1ITJ4"/>
<dbReference type="Proteomes" id="UP000002432">
    <property type="component" value="Chromosome"/>
</dbReference>
<dbReference type="GO" id="GO:0005615">
    <property type="term" value="C:extracellular space"/>
    <property type="evidence" value="ECO:0007669"/>
    <property type="project" value="InterPro"/>
</dbReference>
<dbReference type="EnsemblBacteria" id="ABF39806">
    <property type="protein sequence ID" value="ABF39806"/>
    <property type="gene ID" value="Acid345_0801"/>
</dbReference>
<keyword evidence="2" id="KW-0732">Signal</keyword>
<dbReference type="InterPro" id="IPR036186">
    <property type="entry name" value="Serpin_sf"/>
</dbReference>
<name>Q1ITJ4_KORVE</name>
<gene>
    <name evidence="4" type="ordered locus">Acid345_0801</name>
</gene>
<dbReference type="HOGENOM" id="CLU_674018_0_0_0"/>
<feature type="chain" id="PRO_5004191974" evidence="2">
    <location>
        <begin position="22"/>
        <end position="408"/>
    </location>
</feature>
<evidence type="ECO:0000259" key="3">
    <source>
        <dbReference type="SMART" id="SM00093"/>
    </source>
</evidence>
<accession>Q1ITJ4</accession>
<dbReference type="InterPro" id="IPR042178">
    <property type="entry name" value="Serpin_sf_1"/>
</dbReference>
<organism evidence="4 5">
    <name type="scientific">Koribacter versatilis (strain Ellin345)</name>
    <dbReference type="NCBI Taxonomy" id="204669"/>
    <lineage>
        <taxon>Bacteria</taxon>
        <taxon>Pseudomonadati</taxon>
        <taxon>Acidobacteriota</taxon>
        <taxon>Terriglobia</taxon>
        <taxon>Terriglobales</taxon>
        <taxon>Candidatus Korobacteraceae</taxon>
        <taxon>Candidatus Korobacter</taxon>
    </lineage>
</organism>
<dbReference type="KEGG" id="aba:Acid345_0801"/>
<evidence type="ECO:0000313" key="5">
    <source>
        <dbReference type="Proteomes" id="UP000002432"/>
    </source>
</evidence>
<dbReference type="PANTHER" id="PTHR11461:SF211">
    <property type="entry name" value="GH10112P-RELATED"/>
    <property type="match status" value="1"/>
</dbReference>
<dbReference type="STRING" id="204669.Acid345_0801"/>
<dbReference type="EMBL" id="CP000360">
    <property type="protein sequence ID" value="ABF39806.1"/>
    <property type="molecule type" value="Genomic_DNA"/>
</dbReference>
<protein>
    <submittedName>
        <fullName evidence="4">Proteinase inhibitor I4, serpin</fullName>
    </submittedName>
</protein>
<comment type="similarity">
    <text evidence="1">Belongs to the serpin family.</text>
</comment>
<dbReference type="eggNOG" id="COG4826">
    <property type="taxonomic scope" value="Bacteria"/>
</dbReference>
<feature type="domain" description="Serpin" evidence="3">
    <location>
        <begin position="41"/>
        <end position="405"/>
    </location>
</feature>
<dbReference type="PANTHER" id="PTHR11461">
    <property type="entry name" value="SERINE PROTEASE INHIBITOR, SERPIN"/>
    <property type="match status" value="1"/>
</dbReference>
<dbReference type="InterPro" id="IPR023796">
    <property type="entry name" value="Serpin_dom"/>
</dbReference>
<dbReference type="SMART" id="SM00093">
    <property type="entry name" value="SERPIN"/>
    <property type="match status" value="1"/>
</dbReference>
<keyword evidence="5" id="KW-1185">Reference proteome</keyword>
<evidence type="ECO:0000256" key="2">
    <source>
        <dbReference type="SAM" id="SignalP"/>
    </source>
</evidence>
<dbReference type="InterPro" id="IPR042185">
    <property type="entry name" value="Serpin_sf_2"/>
</dbReference>